<organism evidence="7 8">
    <name type="scientific">Rariglobus hedericola</name>
    <dbReference type="NCBI Taxonomy" id="2597822"/>
    <lineage>
        <taxon>Bacteria</taxon>
        <taxon>Pseudomonadati</taxon>
        <taxon>Verrucomicrobiota</taxon>
        <taxon>Opitutia</taxon>
        <taxon>Opitutales</taxon>
        <taxon>Opitutaceae</taxon>
        <taxon>Rariglobus</taxon>
    </lineage>
</organism>
<comment type="catalytic activity">
    <reaction evidence="6">
        <text>AMP + ATP = 2 ADP</text>
        <dbReference type="Rhea" id="RHEA:12973"/>
        <dbReference type="ChEBI" id="CHEBI:30616"/>
        <dbReference type="ChEBI" id="CHEBI:456215"/>
        <dbReference type="ChEBI" id="CHEBI:456216"/>
        <dbReference type="EC" id="2.7.4.3"/>
    </reaction>
</comment>
<dbReference type="Proteomes" id="UP000315648">
    <property type="component" value="Unassembled WGS sequence"/>
</dbReference>
<evidence type="ECO:0000256" key="5">
    <source>
        <dbReference type="RuleBase" id="RU003330"/>
    </source>
</evidence>
<evidence type="ECO:0000313" key="7">
    <source>
        <dbReference type="EMBL" id="TSJ77260.1"/>
    </source>
</evidence>
<evidence type="ECO:0000256" key="4">
    <source>
        <dbReference type="ARBA" id="ARBA00022777"/>
    </source>
</evidence>
<evidence type="ECO:0000256" key="2">
    <source>
        <dbReference type="ARBA" id="ARBA00022727"/>
    </source>
</evidence>
<comment type="similarity">
    <text evidence="5">Belongs to the adenylate kinase family.</text>
</comment>
<comment type="subcellular location">
    <subcellularLocation>
        <location evidence="6">Cytoplasm</location>
    </subcellularLocation>
</comment>
<dbReference type="InterPro" id="IPR000850">
    <property type="entry name" value="Adenylat/UMP-CMP_kin"/>
</dbReference>
<dbReference type="AlphaFoldDB" id="A0A556QKT4"/>
<dbReference type="Gene3D" id="3.40.50.300">
    <property type="entry name" value="P-loop containing nucleotide triphosphate hydrolases"/>
    <property type="match status" value="1"/>
</dbReference>
<keyword evidence="1 5" id="KW-0808">Transferase</keyword>
<dbReference type="GO" id="GO:0004017">
    <property type="term" value="F:AMP kinase activity"/>
    <property type="evidence" value="ECO:0007669"/>
    <property type="project" value="UniProtKB-EC"/>
</dbReference>
<dbReference type="PRINTS" id="PR00094">
    <property type="entry name" value="ADENYLTKNASE"/>
</dbReference>
<gene>
    <name evidence="7" type="ORF">FPL22_14280</name>
</gene>
<evidence type="ECO:0000313" key="8">
    <source>
        <dbReference type="Proteomes" id="UP000315648"/>
    </source>
</evidence>
<keyword evidence="4 5" id="KW-0418">Kinase</keyword>
<dbReference type="RefSeq" id="WP_144353663.1">
    <property type="nucleotide sequence ID" value="NZ_CBCRVV010000013.1"/>
</dbReference>
<proteinExistence type="inferred from homology"/>
<evidence type="ECO:0000256" key="1">
    <source>
        <dbReference type="ARBA" id="ARBA00022679"/>
    </source>
</evidence>
<dbReference type="OrthoDB" id="9805030at2"/>
<keyword evidence="8" id="KW-1185">Reference proteome</keyword>
<sequence length="122" mass="13487">MNQLRSLNIEHVSLAELIRQEISRGSSLGSTVERTLRQESLLSDETSIALARRWFWSRKPDAGFALTGFPATLLQAKVFDEWLDARDENLTGVIAAADSSESLVEHYRTLGLLLEGEALSAA</sequence>
<keyword evidence="3 6" id="KW-0547">Nucleotide-binding</keyword>
<dbReference type="EC" id="2.7.4.3" evidence="6"/>
<comment type="caution">
    <text evidence="7">The sequence shown here is derived from an EMBL/GenBank/DDBJ whole genome shotgun (WGS) entry which is preliminary data.</text>
</comment>
<dbReference type="GO" id="GO:0005524">
    <property type="term" value="F:ATP binding"/>
    <property type="evidence" value="ECO:0007669"/>
    <property type="project" value="UniProtKB-KW"/>
</dbReference>
<dbReference type="GO" id="GO:0005737">
    <property type="term" value="C:cytoplasm"/>
    <property type="evidence" value="ECO:0007669"/>
    <property type="project" value="UniProtKB-SubCell"/>
</dbReference>
<evidence type="ECO:0000256" key="3">
    <source>
        <dbReference type="ARBA" id="ARBA00022741"/>
    </source>
</evidence>
<evidence type="ECO:0000256" key="6">
    <source>
        <dbReference type="RuleBase" id="RU003331"/>
    </source>
</evidence>
<dbReference type="Pfam" id="PF00406">
    <property type="entry name" value="ADK"/>
    <property type="match status" value="1"/>
</dbReference>
<dbReference type="InterPro" id="IPR027417">
    <property type="entry name" value="P-loop_NTPase"/>
</dbReference>
<protein>
    <recommendedName>
        <fullName evidence="6">Adenylate kinase</fullName>
        <ecNumber evidence="6">2.7.4.3</ecNumber>
    </recommendedName>
</protein>
<dbReference type="EMBL" id="VMBG01000002">
    <property type="protein sequence ID" value="TSJ77260.1"/>
    <property type="molecule type" value="Genomic_DNA"/>
</dbReference>
<comment type="subunit">
    <text evidence="6">Monomer.</text>
</comment>
<keyword evidence="6" id="KW-0067">ATP-binding</keyword>
<accession>A0A556QKT4</accession>
<reference evidence="7 8" key="1">
    <citation type="submission" date="2019-07" db="EMBL/GenBank/DDBJ databases">
        <title>Description of 53C-WASEF.</title>
        <authorList>
            <person name="Pitt A."/>
            <person name="Hahn M.W."/>
        </authorList>
    </citation>
    <scope>NUCLEOTIDE SEQUENCE [LARGE SCALE GENOMIC DNA]</scope>
    <source>
        <strain evidence="7 8">53C-WASEF</strain>
    </source>
</reference>
<name>A0A556QKT4_9BACT</name>
<keyword evidence="2" id="KW-0545">Nucleotide biosynthesis</keyword>